<dbReference type="Pfam" id="PF01597">
    <property type="entry name" value="GCV_H"/>
    <property type="match status" value="1"/>
</dbReference>
<name>T0ZU53_9ZZZZ</name>
<dbReference type="SUPFAM" id="SSF51230">
    <property type="entry name" value="Single hybrid motif"/>
    <property type="match status" value="1"/>
</dbReference>
<dbReference type="HAMAP" id="MF_00272">
    <property type="entry name" value="GcvH"/>
    <property type="match status" value="1"/>
</dbReference>
<dbReference type="GO" id="GO:0005829">
    <property type="term" value="C:cytosol"/>
    <property type="evidence" value="ECO:0007669"/>
    <property type="project" value="TreeGrafter"/>
</dbReference>
<reference evidence="4" key="2">
    <citation type="journal article" date="2014" name="ISME J.">
        <title>Microbial stratification in low pH oxic and suboxic macroscopic growths along an acid mine drainage.</title>
        <authorList>
            <person name="Mendez-Garcia C."/>
            <person name="Mesa V."/>
            <person name="Sprenger R.R."/>
            <person name="Richter M."/>
            <person name="Diez M.S."/>
            <person name="Solano J."/>
            <person name="Bargiela R."/>
            <person name="Golyshina O.V."/>
            <person name="Manteca A."/>
            <person name="Ramos J.L."/>
            <person name="Gallego J.R."/>
            <person name="Llorente I."/>
            <person name="Martins Dos Santos V.A."/>
            <person name="Jensen O.N."/>
            <person name="Pelaez A.I."/>
            <person name="Sanchez J."/>
            <person name="Ferrer M."/>
        </authorList>
    </citation>
    <scope>NUCLEOTIDE SEQUENCE</scope>
</reference>
<dbReference type="EMBL" id="AUZX01009833">
    <property type="protein sequence ID" value="EQD50450.1"/>
    <property type="molecule type" value="Genomic_DNA"/>
</dbReference>
<comment type="caution">
    <text evidence="4">The sequence shown here is derived from an EMBL/GenBank/DDBJ whole genome shotgun (WGS) entry which is preliminary data.</text>
</comment>
<dbReference type="Gene3D" id="2.40.50.100">
    <property type="match status" value="1"/>
</dbReference>
<reference evidence="4" key="1">
    <citation type="submission" date="2013-08" db="EMBL/GenBank/DDBJ databases">
        <authorList>
            <person name="Mendez C."/>
            <person name="Richter M."/>
            <person name="Ferrer M."/>
            <person name="Sanchez J."/>
        </authorList>
    </citation>
    <scope>NUCLEOTIDE SEQUENCE</scope>
</reference>
<accession>T0ZU53</accession>
<dbReference type="GO" id="GO:0019464">
    <property type="term" value="P:glycine decarboxylation via glycine cleavage system"/>
    <property type="evidence" value="ECO:0007669"/>
    <property type="project" value="InterPro"/>
</dbReference>
<evidence type="ECO:0000256" key="2">
    <source>
        <dbReference type="ARBA" id="ARBA00022823"/>
    </source>
</evidence>
<dbReference type="GO" id="GO:0009249">
    <property type="term" value="P:protein lipoylation"/>
    <property type="evidence" value="ECO:0007669"/>
    <property type="project" value="TreeGrafter"/>
</dbReference>
<dbReference type="InterPro" id="IPR000089">
    <property type="entry name" value="Biotin_lipoyl"/>
</dbReference>
<dbReference type="CDD" id="cd06848">
    <property type="entry name" value="GCS_H"/>
    <property type="match status" value="1"/>
</dbReference>
<dbReference type="NCBIfam" id="NF002270">
    <property type="entry name" value="PRK01202.1"/>
    <property type="match status" value="1"/>
</dbReference>
<dbReference type="InterPro" id="IPR003016">
    <property type="entry name" value="2-oxoA_DH_lipoyl-BS"/>
</dbReference>
<evidence type="ECO:0000313" key="5">
    <source>
        <dbReference type="EMBL" id="EQD50450.1"/>
    </source>
</evidence>
<organism evidence="4">
    <name type="scientific">mine drainage metagenome</name>
    <dbReference type="NCBI Taxonomy" id="410659"/>
    <lineage>
        <taxon>unclassified sequences</taxon>
        <taxon>metagenomes</taxon>
        <taxon>ecological metagenomes</taxon>
    </lineage>
</organism>
<comment type="similarity">
    <text evidence="1">Belongs to the GcvH family.</text>
</comment>
<feature type="domain" description="Lipoyl-binding" evidence="3">
    <location>
        <begin position="24"/>
        <end position="106"/>
    </location>
</feature>
<dbReference type="GO" id="GO:0005960">
    <property type="term" value="C:glycine cleavage complex"/>
    <property type="evidence" value="ECO:0007669"/>
    <property type="project" value="InterPro"/>
</dbReference>
<dbReference type="PANTHER" id="PTHR11715:SF3">
    <property type="entry name" value="GLYCINE CLEAVAGE SYSTEM H PROTEIN-RELATED"/>
    <property type="match status" value="1"/>
</dbReference>
<evidence type="ECO:0000256" key="1">
    <source>
        <dbReference type="ARBA" id="ARBA00009249"/>
    </source>
</evidence>
<keyword evidence="2" id="KW-0450">Lipoyl</keyword>
<dbReference type="InterPro" id="IPR002930">
    <property type="entry name" value="GCV_H"/>
</dbReference>
<dbReference type="InterPro" id="IPR011053">
    <property type="entry name" value="Single_hybrid_motif"/>
</dbReference>
<dbReference type="PROSITE" id="PS00189">
    <property type="entry name" value="LIPOYL"/>
    <property type="match status" value="1"/>
</dbReference>
<proteinExistence type="inferred from homology"/>
<dbReference type="EMBL" id="AUZZ01009516">
    <property type="protein sequence ID" value="EQD33430.1"/>
    <property type="molecule type" value="Genomic_DNA"/>
</dbReference>
<dbReference type="EMBL" id="AUZY01002658">
    <property type="protein sequence ID" value="EQD71826.1"/>
    <property type="molecule type" value="Genomic_DNA"/>
</dbReference>
<dbReference type="InterPro" id="IPR033753">
    <property type="entry name" value="GCV_H/Fam206"/>
</dbReference>
<evidence type="ECO:0000313" key="6">
    <source>
        <dbReference type="EMBL" id="EQD71826.1"/>
    </source>
</evidence>
<dbReference type="PANTHER" id="PTHR11715">
    <property type="entry name" value="GLYCINE CLEAVAGE SYSTEM H PROTEIN"/>
    <property type="match status" value="1"/>
</dbReference>
<dbReference type="InterPro" id="IPR017453">
    <property type="entry name" value="GCV_H_sub"/>
</dbReference>
<gene>
    <name evidence="5" type="ORF">B1A_13443</name>
    <name evidence="6" type="ORF">B1B_04239</name>
    <name evidence="4" type="ORF">B2A_13152</name>
</gene>
<sequence length="130" mass="14173">MNKLSKDLRYTTSHEWVRRDSEHEITIGITEHAQEALGDLVYAEIYPVGKRLEAGDVCAVVESVKAASDVYAPVAGTISAGNPALSQSPEIINRDPYGEGWLLKVQTAHPVDLTGLLDEAGYERVLADTH</sequence>
<evidence type="ECO:0000259" key="3">
    <source>
        <dbReference type="PROSITE" id="PS50968"/>
    </source>
</evidence>
<dbReference type="NCBIfam" id="TIGR00527">
    <property type="entry name" value="gcvH"/>
    <property type="match status" value="1"/>
</dbReference>
<dbReference type="AlphaFoldDB" id="T0ZU53"/>
<dbReference type="PROSITE" id="PS50968">
    <property type="entry name" value="BIOTINYL_LIPOYL"/>
    <property type="match status" value="1"/>
</dbReference>
<protein>
    <submittedName>
        <fullName evidence="4">Glycine cleavage H-protein, subgroup</fullName>
    </submittedName>
</protein>
<evidence type="ECO:0000313" key="4">
    <source>
        <dbReference type="EMBL" id="EQD33430.1"/>
    </source>
</evidence>